<reference evidence="1" key="1">
    <citation type="journal article" date="2022" name="Int. J. Mol. Sci.">
        <title>Draft Genome of Tanacetum Coccineum: Genomic Comparison of Closely Related Tanacetum-Family Plants.</title>
        <authorList>
            <person name="Yamashiro T."/>
            <person name="Shiraishi A."/>
            <person name="Nakayama K."/>
            <person name="Satake H."/>
        </authorList>
    </citation>
    <scope>NUCLEOTIDE SEQUENCE</scope>
</reference>
<evidence type="ECO:0000313" key="1">
    <source>
        <dbReference type="EMBL" id="GJT06430.1"/>
    </source>
</evidence>
<dbReference type="Proteomes" id="UP001151760">
    <property type="component" value="Unassembled WGS sequence"/>
</dbReference>
<dbReference type="EMBL" id="BQNB010012668">
    <property type="protein sequence ID" value="GJT06430.1"/>
    <property type="molecule type" value="Genomic_DNA"/>
</dbReference>
<proteinExistence type="predicted"/>
<protein>
    <submittedName>
        <fullName evidence="1">Uncharacterized protein</fullName>
    </submittedName>
</protein>
<name>A0ABQ5AUW0_9ASTR</name>
<gene>
    <name evidence="1" type="ORF">Tco_0840892</name>
</gene>
<reference evidence="1" key="2">
    <citation type="submission" date="2022-01" db="EMBL/GenBank/DDBJ databases">
        <authorList>
            <person name="Yamashiro T."/>
            <person name="Shiraishi A."/>
            <person name="Satake H."/>
            <person name="Nakayama K."/>
        </authorList>
    </citation>
    <scope>NUCLEOTIDE SEQUENCE</scope>
</reference>
<evidence type="ECO:0000313" key="2">
    <source>
        <dbReference type="Proteomes" id="UP001151760"/>
    </source>
</evidence>
<sequence>MIRESKKMKREANLSTWKWNDVIEIKSSDDEGIFDGHDNTLDDTFNDVLSMSNIKRKKRNQVSMFSCNKICRLIDEDDEEEDDIFG</sequence>
<comment type="caution">
    <text evidence="1">The sequence shown here is derived from an EMBL/GenBank/DDBJ whole genome shotgun (WGS) entry which is preliminary data.</text>
</comment>
<accession>A0ABQ5AUW0</accession>
<keyword evidence="2" id="KW-1185">Reference proteome</keyword>
<organism evidence="1 2">
    <name type="scientific">Tanacetum coccineum</name>
    <dbReference type="NCBI Taxonomy" id="301880"/>
    <lineage>
        <taxon>Eukaryota</taxon>
        <taxon>Viridiplantae</taxon>
        <taxon>Streptophyta</taxon>
        <taxon>Embryophyta</taxon>
        <taxon>Tracheophyta</taxon>
        <taxon>Spermatophyta</taxon>
        <taxon>Magnoliopsida</taxon>
        <taxon>eudicotyledons</taxon>
        <taxon>Gunneridae</taxon>
        <taxon>Pentapetalae</taxon>
        <taxon>asterids</taxon>
        <taxon>campanulids</taxon>
        <taxon>Asterales</taxon>
        <taxon>Asteraceae</taxon>
        <taxon>Asteroideae</taxon>
        <taxon>Anthemideae</taxon>
        <taxon>Anthemidinae</taxon>
        <taxon>Tanacetum</taxon>
    </lineage>
</organism>